<comment type="subcellular location">
    <subcellularLocation>
        <location evidence="1">Endomembrane system</location>
    </subcellularLocation>
</comment>
<dbReference type="STRING" id="402676.B6JXG5"/>
<keyword evidence="4 6" id="KW-0653">Protein transport</keyword>
<evidence type="ECO:0000313" key="10">
    <source>
        <dbReference type="JaponicusDB" id="SJAG_00104"/>
    </source>
</evidence>
<dbReference type="GO" id="GO:0006886">
    <property type="term" value="P:intracellular protein transport"/>
    <property type="evidence" value="ECO:0007669"/>
    <property type="project" value="InterPro"/>
</dbReference>
<feature type="region of interest" description="Disordered" evidence="7">
    <location>
        <begin position="584"/>
        <end position="614"/>
    </location>
</feature>
<dbReference type="EMBL" id="KE651166">
    <property type="protein sequence ID" value="EEB05109.1"/>
    <property type="molecule type" value="Genomic_DNA"/>
</dbReference>
<dbReference type="InterPro" id="IPR016024">
    <property type="entry name" value="ARM-type_fold"/>
</dbReference>
<dbReference type="PANTHER" id="PTHR11134">
    <property type="entry name" value="ADAPTOR COMPLEX SUBUNIT BETA FAMILY MEMBER"/>
    <property type="match status" value="1"/>
</dbReference>
<dbReference type="GO" id="GO:0012505">
    <property type="term" value="C:endomembrane system"/>
    <property type="evidence" value="ECO:0007669"/>
    <property type="project" value="UniProtKB-SubCell"/>
</dbReference>
<dbReference type="InterPro" id="IPR011989">
    <property type="entry name" value="ARM-like"/>
</dbReference>
<dbReference type="Pfam" id="PF01602">
    <property type="entry name" value="Adaptin_N"/>
    <property type="match status" value="2"/>
</dbReference>
<feature type="compositionally biased region" description="Low complexity" evidence="7">
    <location>
        <begin position="596"/>
        <end position="613"/>
    </location>
</feature>
<evidence type="ECO:0000313" key="11">
    <source>
        <dbReference type="Proteomes" id="UP000001744"/>
    </source>
</evidence>
<evidence type="ECO:0000256" key="7">
    <source>
        <dbReference type="SAM" id="MobiDB-lite"/>
    </source>
</evidence>
<keyword evidence="5 6" id="KW-0472">Membrane</keyword>
<gene>
    <name evidence="10" type="primary">apl1</name>
    <name evidence="9" type="ORF">SJAG_00104</name>
</gene>
<dbReference type="Proteomes" id="UP000001744">
    <property type="component" value="Unassembled WGS sequence"/>
</dbReference>
<comment type="function">
    <text evidence="6">Adaptins are components of the adaptor complexes which link clathrin to receptors in coated vesicles. Clathrin-associated protein complexes are believed to interact with the cytoplasmic tails of membrane proteins, leading to their selection and concentration.</text>
</comment>
<keyword evidence="3 6" id="KW-0813">Transport</keyword>
<proteinExistence type="inferred from homology"/>
<dbReference type="PIRSF" id="PIRSF002291">
    <property type="entry name" value="AP_complex_beta"/>
    <property type="match status" value="1"/>
</dbReference>
<dbReference type="OrthoDB" id="10254310at2759"/>
<dbReference type="SUPFAM" id="SSF48371">
    <property type="entry name" value="ARM repeat"/>
    <property type="match status" value="1"/>
</dbReference>
<evidence type="ECO:0000256" key="3">
    <source>
        <dbReference type="ARBA" id="ARBA00022448"/>
    </source>
</evidence>
<sequence length="673" mass="76192">MKSIYKTGKRFFKVRLSFRLTYCNPFFNHNYKRNNEGGCERAHELHLELTGEKKDKSKSKRINALKKVVSNMTYGYDMSSLFQDVLACMNTTNLEIKKLCFLYILNYASIKPTIAAEAIPIMLRDLDDPDPLVRAFSLRTMSSIHVKKFWLAVLDPLVVANALAALSIITERSSNLKIQISRSVASNLLTCLDECSQWLQAVILDSVQLFTPQERGIAEQFADRILPWLQHANAAVCMGAVKAILYFTNYMQSDERVNEYLYKIGPPLVSLVAGKSPALQYVVLRNIQIILDLNPDIFKQDIHIFYCKYDDPIYIKLEKLSVLVKLADEHNLSDILSEFVDYATEIDVEFVRKVLRYIGLLALKVESKADECVDHLLELAETKITYVVQEIVIVMRDILRRYPGRYEHLISELLEEFESFEDAEAKGAIIWILGEYAERIDGSITLLSEFFDGFSDEPVTIQQTLLTAAMKLFLKMPTQGSELITAVLKRVVDESSDPDLRDKGIMYSRLLSLSPDLARNVVLSKKSDIDVETGTSDPDLTEQLLLNLSTLASVYHKPPNQFIKGARTIYPAYSPVLRQRLDRRNGVDEPEEQNESVNSTPPRPVRSSSSFSSEGYMYNGAPNDLWRTSRNFGNAGTLGYSNVAEDFDPNVTIGPVATNFRNSINPSKGLLDL</sequence>
<dbReference type="eggNOG" id="KOG1061">
    <property type="taxonomic scope" value="Eukaryota"/>
</dbReference>
<dbReference type="GO" id="GO:0030117">
    <property type="term" value="C:membrane coat"/>
    <property type="evidence" value="ECO:0007669"/>
    <property type="project" value="InterPro"/>
</dbReference>
<name>B6JXG5_SCHJY</name>
<dbReference type="InterPro" id="IPR002553">
    <property type="entry name" value="Clathrin/coatomer_adapt-like_N"/>
</dbReference>
<dbReference type="GO" id="GO:0051285">
    <property type="term" value="C:cell cortex of cell tip"/>
    <property type="evidence" value="ECO:0007669"/>
    <property type="project" value="EnsemblFungi"/>
</dbReference>
<evidence type="ECO:0000256" key="4">
    <source>
        <dbReference type="ARBA" id="ARBA00022927"/>
    </source>
</evidence>
<dbReference type="OMA" id="FIQRPTR"/>
<dbReference type="HOGENOM" id="CLU_006320_4_4_1"/>
<dbReference type="JaponicusDB" id="SJAG_00104">
    <property type="gene designation" value="apl1"/>
</dbReference>
<reference evidence="9 11" key="1">
    <citation type="journal article" date="2011" name="Science">
        <title>Comparative functional genomics of the fission yeasts.</title>
        <authorList>
            <person name="Rhind N."/>
            <person name="Chen Z."/>
            <person name="Yassour M."/>
            <person name="Thompson D.A."/>
            <person name="Haas B.J."/>
            <person name="Habib N."/>
            <person name="Wapinski I."/>
            <person name="Roy S."/>
            <person name="Lin M.F."/>
            <person name="Heiman D.I."/>
            <person name="Young S.K."/>
            <person name="Furuya K."/>
            <person name="Guo Y."/>
            <person name="Pidoux A."/>
            <person name="Chen H.M."/>
            <person name="Robbertse B."/>
            <person name="Goldberg J.M."/>
            <person name="Aoki K."/>
            <person name="Bayne E.H."/>
            <person name="Berlin A.M."/>
            <person name="Desjardins C.A."/>
            <person name="Dobbs E."/>
            <person name="Dukaj L."/>
            <person name="Fan L."/>
            <person name="FitzGerald M.G."/>
            <person name="French C."/>
            <person name="Gujja S."/>
            <person name="Hansen K."/>
            <person name="Keifenheim D."/>
            <person name="Levin J.Z."/>
            <person name="Mosher R.A."/>
            <person name="Mueller C.A."/>
            <person name="Pfiffner J."/>
            <person name="Priest M."/>
            <person name="Russ C."/>
            <person name="Smialowska A."/>
            <person name="Swoboda P."/>
            <person name="Sykes S.M."/>
            <person name="Vaughn M."/>
            <person name="Vengrova S."/>
            <person name="Yoder R."/>
            <person name="Zeng Q."/>
            <person name="Allshire R."/>
            <person name="Baulcombe D."/>
            <person name="Birren B.W."/>
            <person name="Brown W."/>
            <person name="Ekwall K."/>
            <person name="Kellis M."/>
            <person name="Leatherwood J."/>
            <person name="Levin H."/>
            <person name="Margalit H."/>
            <person name="Martienssen R."/>
            <person name="Nieduszynski C.A."/>
            <person name="Spatafora J.W."/>
            <person name="Friedman N."/>
            <person name="Dalgaard J.Z."/>
            <person name="Baumann P."/>
            <person name="Niki H."/>
            <person name="Regev A."/>
            <person name="Nusbaum C."/>
        </authorList>
    </citation>
    <scope>NUCLEOTIDE SEQUENCE [LARGE SCALE GENOMIC DNA]</scope>
    <source>
        <strain evidence="11">yFS275 / FY16936</strain>
    </source>
</reference>
<dbReference type="InterPro" id="IPR016342">
    <property type="entry name" value="AP_complex_bsu_1_2_4"/>
</dbReference>
<dbReference type="RefSeq" id="XP_002171402.1">
    <property type="nucleotide sequence ID" value="XM_002171366.1"/>
</dbReference>
<dbReference type="Gene3D" id="1.25.10.10">
    <property type="entry name" value="Leucine-rich Repeat Variant"/>
    <property type="match status" value="1"/>
</dbReference>
<dbReference type="GeneID" id="7049670"/>
<evidence type="ECO:0000313" key="9">
    <source>
        <dbReference type="EMBL" id="EEB05109.1"/>
    </source>
</evidence>
<dbReference type="GO" id="GO:0016192">
    <property type="term" value="P:vesicle-mediated transport"/>
    <property type="evidence" value="ECO:0000318"/>
    <property type="project" value="GO_Central"/>
</dbReference>
<keyword evidence="11" id="KW-1185">Reference proteome</keyword>
<dbReference type="VEuPathDB" id="FungiDB:SJAG_00104"/>
<dbReference type="GO" id="GO:0032153">
    <property type="term" value="C:cell division site"/>
    <property type="evidence" value="ECO:0007669"/>
    <property type="project" value="EnsemblFungi"/>
</dbReference>
<comment type="similarity">
    <text evidence="2 6">Belongs to the adaptor complexes large subunit family.</text>
</comment>
<evidence type="ECO:0000256" key="6">
    <source>
        <dbReference type="PIRNR" id="PIRNR002291"/>
    </source>
</evidence>
<organism evidence="9 11">
    <name type="scientific">Schizosaccharomyces japonicus (strain yFS275 / FY16936)</name>
    <name type="common">Fission yeast</name>
    <dbReference type="NCBI Taxonomy" id="402676"/>
    <lineage>
        <taxon>Eukaryota</taxon>
        <taxon>Fungi</taxon>
        <taxon>Dikarya</taxon>
        <taxon>Ascomycota</taxon>
        <taxon>Taphrinomycotina</taxon>
        <taxon>Schizosaccharomycetes</taxon>
        <taxon>Schizosaccharomycetales</taxon>
        <taxon>Schizosaccharomycetaceae</taxon>
        <taxon>Schizosaccharomyces</taxon>
    </lineage>
</organism>
<feature type="domain" description="Clathrin/coatomer adaptor adaptin-like N-terminal" evidence="8">
    <location>
        <begin position="52"/>
        <end position="148"/>
    </location>
</feature>
<feature type="domain" description="Clathrin/coatomer adaptor adaptin-like N-terminal" evidence="8">
    <location>
        <begin position="155"/>
        <end position="513"/>
    </location>
</feature>
<evidence type="ECO:0000256" key="2">
    <source>
        <dbReference type="ARBA" id="ARBA00006613"/>
    </source>
</evidence>
<dbReference type="AlphaFoldDB" id="B6JXG5"/>
<protein>
    <recommendedName>
        <fullName evidence="6">AP complex subunit beta</fullName>
    </recommendedName>
</protein>
<evidence type="ECO:0000256" key="5">
    <source>
        <dbReference type="ARBA" id="ARBA00023136"/>
    </source>
</evidence>
<evidence type="ECO:0000256" key="1">
    <source>
        <dbReference type="ARBA" id="ARBA00004308"/>
    </source>
</evidence>
<dbReference type="InterPro" id="IPR026739">
    <property type="entry name" value="AP_beta"/>
</dbReference>
<evidence type="ECO:0000259" key="8">
    <source>
        <dbReference type="Pfam" id="PF01602"/>
    </source>
</evidence>
<accession>B6JXG5</accession>
<dbReference type="GO" id="GO:0030276">
    <property type="term" value="F:clathrin binding"/>
    <property type="evidence" value="ECO:0007669"/>
    <property type="project" value="InterPro"/>
</dbReference>